<evidence type="ECO:0000313" key="4">
    <source>
        <dbReference type="EMBL" id="OEU96403.1"/>
    </source>
</evidence>
<dbReference type="PANTHER" id="PTHR34703">
    <property type="entry name" value="ANTIPORTER SUBUNIT MNHG2-RELATED"/>
    <property type="match status" value="1"/>
</dbReference>
<proteinExistence type="inferred from homology"/>
<sequence>MSLVVDVVTAVLVLSGSLFCLSAAIGVLRFSDALSRLQALAKAQAVGLVLVLIGAAVRVPAPYAGLLVLIALFQLLTAPVTGQILGRIGYRTGAVDHERLYCDELAAHLEGAHGGERIEDSPEPEPEPESEAEPPEAQGPREPADQDGPGDPGSGSGRGWDGPAKAP</sequence>
<dbReference type="Pfam" id="PF03334">
    <property type="entry name" value="PhaG_MnhG_YufB"/>
    <property type="match status" value="1"/>
</dbReference>
<dbReference type="EMBL" id="LJGU01000141">
    <property type="protein sequence ID" value="OEU96403.1"/>
    <property type="molecule type" value="Genomic_DNA"/>
</dbReference>
<dbReference type="Proteomes" id="UP000176101">
    <property type="component" value="Unassembled WGS sequence"/>
</dbReference>
<comment type="similarity">
    <text evidence="1">Belongs to the CPA3 antiporters (TC 2.A.63) subunit G family.</text>
</comment>
<evidence type="ECO:0000256" key="3">
    <source>
        <dbReference type="SAM" id="Phobius"/>
    </source>
</evidence>
<evidence type="ECO:0000256" key="1">
    <source>
        <dbReference type="ARBA" id="ARBA00008404"/>
    </source>
</evidence>
<feature type="region of interest" description="Disordered" evidence="2">
    <location>
        <begin position="114"/>
        <end position="167"/>
    </location>
</feature>
<protein>
    <recommendedName>
        <fullName evidence="6">Sodium:proton antiporter</fullName>
    </recommendedName>
</protein>
<gene>
    <name evidence="4" type="ORF">AN216_20675</name>
</gene>
<evidence type="ECO:0000313" key="5">
    <source>
        <dbReference type="Proteomes" id="UP000176101"/>
    </source>
</evidence>
<dbReference type="AlphaFoldDB" id="A0A1E7JXK0"/>
<reference evidence="4 5" key="1">
    <citation type="journal article" date="2016" name="Front. Microbiol.">
        <title>Comparative Genomics Analysis of Streptomyces Species Reveals Their Adaptation to the Marine Environment and Their Diversity at the Genomic Level.</title>
        <authorList>
            <person name="Tian X."/>
            <person name="Zhang Z."/>
            <person name="Yang T."/>
            <person name="Chen M."/>
            <person name="Li J."/>
            <person name="Chen F."/>
            <person name="Yang J."/>
            <person name="Li W."/>
            <person name="Zhang B."/>
            <person name="Zhang Z."/>
            <person name="Wu J."/>
            <person name="Zhang C."/>
            <person name="Long L."/>
            <person name="Xiao J."/>
        </authorList>
    </citation>
    <scope>NUCLEOTIDE SEQUENCE [LARGE SCALE GENOMIC DNA]</scope>
    <source>
        <strain evidence="4 5">SCSIO 02100</strain>
    </source>
</reference>
<accession>A0A1E7JXK0</accession>
<dbReference type="STRING" id="1075402.AN216_20675"/>
<evidence type="ECO:0000256" key="2">
    <source>
        <dbReference type="SAM" id="MobiDB-lite"/>
    </source>
</evidence>
<dbReference type="InterPro" id="IPR005133">
    <property type="entry name" value="PhaG_MnhG_YufB"/>
</dbReference>
<feature type="compositionally biased region" description="Acidic residues" evidence="2">
    <location>
        <begin position="121"/>
        <end position="134"/>
    </location>
</feature>
<feature type="compositionally biased region" description="Gly residues" evidence="2">
    <location>
        <begin position="150"/>
        <end position="160"/>
    </location>
</feature>
<evidence type="ECO:0008006" key="6">
    <source>
        <dbReference type="Google" id="ProtNLM"/>
    </source>
</evidence>
<keyword evidence="3" id="KW-1133">Transmembrane helix</keyword>
<comment type="caution">
    <text evidence="4">The sequence shown here is derived from an EMBL/GenBank/DDBJ whole genome shotgun (WGS) entry which is preliminary data.</text>
</comment>
<keyword evidence="5" id="KW-1185">Reference proteome</keyword>
<dbReference type="PANTHER" id="PTHR34703:SF1">
    <property type="entry name" value="ANTIPORTER SUBUNIT MNHG2-RELATED"/>
    <property type="match status" value="1"/>
</dbReference>
<organism evidence="4 5">
    <name type="scientific">Streptomyces oceani</name>
    <dbReference type="NCBI Taxonomy" id="1075402"/>
    <lineage>
        <taxon>Bacteria</taxon>
        <taxon>Bacillati</taxon>
        <taxon>Actinomycetota</taxon>
        <taxon>Actinomycetes</taxon>
        <taxon>Kitasatosporales</taxon>
        <taxon>Streptomycetaceae</taxon>
        <taxon>Streptomyces</taxon>
    </lineage>
</organism>
<keyword evidence="3" id="KW-0472">Membrane</keyword>
<name>A0A1E7JXK0_9ACTN</name>
<dbReference type="GO" id="GO:0015385">
    <property type="term" value="F:sodium:proton antiporter activity"/>
    <property type="evidence" value="ECO:0007669"/>
    <property type="project" value="TreeGrafter"/>
</dbReference>
<keyword evidence="3" id="KW-0812">Transmembrane</keyword>
<feature type="transmembrane region" description="Helical" evidence="3">
    <location>
        <begin position="6"/>
        <end position="27"/>
    </location>
</feature>